<dbReference type="PANTHER" id="PTHR42685:SF22">
    <property type="entry name" value="CONDITIONED MEDIUM FACTOR RECEPTOR 1"/>
    <property type="match status" value="1"/>
</dbReference>
<dbReference type="Pfam" id="PF13450">
    <property type="entry name" value="NAD_binding_8"/>
    <property type="match status" value="1"/>
</dbReference>
<proteinExistence type="predicted"/>
<keyword evidence="3" id="KW-1185">Reference proteome</keyword>
<feature type="domain" description="Squalene epoxidase" evidence="1">
    <location>
        <begin position="212"/>
        <end position="327"/>
    </location>
</feature>
<comment type="caution">
    <text evidence="2">The sequence shown here is derived from an EMBL/GenBank/DDBJ whole genome shotgun (WGS) entry which is preliminary data.</text>
</comment>
<dbReference type="Proteomes" id="UP001264980">
    <property type="component" value="Unassembled WGS sequence"/>
</dbReference>
<evidence type="ECO:0000313" key="3">
    <source>
        <dbReference type="Proteomes" id="UP001264980"/>
    </source>
</evidence>
<organism evidence="2 3">
    <name type="scientific">Dyadobacter fermentans</name>
    <dbReference type="NCBI Taxonomy" id="94254"/>
    <lineage>
        <taxon>Bacteria</taxon>
        <taxon>Pseudomonadati</taxon>
        <taxon>Bacteroidota</taxon>
        <taxon>Cytophagia</taxon>
        <taxon>Cytophagales</taxon>
        <taxon>Spirosomataceae</taxon>
        <taxon>Dyadobacter</taxon>
    </lineage>
</organism>
<dbReference type="SUPFAM" id="SSF51905">
    <property type="entry name" value="FAD/NAD(P)-binding domain"/>
    <property type="match status" value="1"/>
</dbReference>
<dbReference type="EMBL" id="JAVDTI010000007">
    <property type="protein sequence ID" value="MDR6808725.1"/>
    <property type="molecule type" value="Genomic_DNA"/>
</dbReference>
<dbReference type="Pfam" id="PF08491">
    <property type="entry name" value="SE"/>
    <property type="match status" value="1"/>
</dbReference>
<evidence type="ECO:0000259" key="1">
    <source>
        <dbReference type="Pfam" id="PF08491"/>
    </source>
</evidence>
<protein>
    <submittedName>
        <fullName evidence="2">Flavin-dependent dehydrogenase</fullName>
    </submittedName>
</protein>
<evidence type="ECO:0000313" key="2">
    <source>
        <dbReference type="EMBL" id="MDR6808725.1"/>
    </source>
</evidence>
<sequence>METRTEHFECAIIGGGLAGLCLAIQLADRGVSVAVFEKGRYPFHKVCGEYISMESWPFLESLGVPLADLALPKIDSLGISSDRGFLLNHNLGMGGFGISRYSLDNSLFEIASRKGVRVVQECRVTDVQGNPADGFQIHTTAGGFTSKVVCGSYGKYTPQFVHSQETNASQADNQNYIGVKYHIQTDFPANRIELHNFRDGYCGISTVDNGWRCLCYLTTARNLLENGKDVKQMEEAVLFQNPFLKSYFQNAWFVNAQPLVISNVQFNKKQTNSNGIFLLGDAAGSITPLCGNGMSMGMRASKLLAEQVLLLFNGKQTHESALQNYHRAWNAAFGTRIRAGYHLQKLFGKSRTTDLALKALDKSPWLTSKLVALTHGEVF</sequence>
<dbReference type="PANTHER" id="PTHR42685">
    <property type="entry name" value="GERANYLGERANYL DIPHOSPHATE REDUCTASE"/>
    <property type="match status" value="1"/>
</dbReference>
<name>A0ABU1R5N9_9BACT</name>
<dbReference type="PRINTS" id="PR00420">
    <property type="entry name" value="RNGMNOXGNASE"/>
</dbReference>
<dbReference type="InterPro" id="IPR050407">
    <property type="entry name" value="Geranylgeranyl_reductase"/>
</dbReference>
<reference evidence="2 3" key="1">
    <citation type="submission" date="2023-07" db="EMBL/GenBank/DDBJ databases">
        <title>Sorghum-associated microbial communities from plants grown in Nebraska, USA.</title>
        <authorList>
            <person name="Schachtman D."/>
        </authorList>
    </citation>
    <scope>NUCLEOTIDE SEQUENCE [LARGE SCALE GENOMIC DNA]</scope>
    <source>
        <strain evidence="2 3">BE57</strain>
    </source>
</reference>
<gene>
    <name evidence="2" type="ORF">J2W84_005789</name>
</gene>
<dbReference type="Gene3D" id="3.50.50.60">
    <property type="entry name" value="FAD/NAD(P)-binding domain"/>
    <property type="match status" value="1"/>
</dbReference>
<dbReference type="InterPro" id="IPR013698">
    <property type="entry name" value="Squalene_epoxidase"/>
</dbReference>
<dbReference type="RefSeq" id="WP_309991042.1">
    <property type="nucleotide sequence ID" value="NZ_JAVDTI010000007.1"/>
</dbReference>
<dbReference type="InterPro" id="IPR036188">
    <property type="entry name" value="FAD/NAD-bd_sf"/>
</dbReference>
<accession>A0ABU1R5N9</accession>